<dbReference type="GO" id="GO:0005540">
    <property type="term" value="F:hyaluronic acid binding"/>
    <property type="evidence" value="ECO:0007669"/>
    <property type="project" value="InterPro"/>
</dbReference>
<feature type="region of interest" description="Disordered" evidence="5">
    <location>
        <begin position="754"/>
        <end position="943"/>
    </location>
</feature>
<protein>
    <recommendedName>
        <fullName evidence="6">Hyaluronan-mediated motility receptor C-terminal domain-containing protein</fullName>
    </recommendedName>
</protein>
<reference evidence="7" key="2">
    <citation type="submission" date="2025-08" db="UniProtKB">
        <authorList>
            <consortium name="Ensembl"/>
        </authorList>
    </citation>
    <scope>IDENTIFICATION</scope>
    <source>
        <strain evidence="7">Glennie</strain>
    </source>
</reference>
<name>F6X1N8_ORNAN</name>
<dbReference type="AlphaFoldDB" id="F6X1N8"/>
<evidence type="ECO:0000256" key="5">
    <source>
        <dbReference type="SAM" id="MobiDB-lite"/>
    </source>
</evidence>
<reference evidence="7" key="3">
    <citation type="submission" date="2025-09" db="UniProtKB">
        <authorList>
            <consortium name="Ensembl"/>
        </authorList>
    </citation>
    <scope>IDENTIFICATION</scope>
    <source>
        <strain evidence="7">Glennie</strain>
    </source>
</reference>
<evidence type="ECO:0000256" key="2">
    <source>
        <dbReference type="ARBA" id="ARBA00022490"/>
    </source>
</evidence>
<feature type="compositionally biased region" description="Gly residues" evidence="5">
    <location>
        <begin position="241"/>
        <end position="250"/>
    </location>
</feature>
<keyword evidence="8" id="KW-1185">Reference proteome</keyword>
<feature type="region of interest" description="Disordered" evidence="5">
    <location>
        <begin position="239"/>
        <end position="367"/>
    </location>
</feature>
<proteinExistence type="predicted"/>
<feature type="coiled-coil region" evidence="4">
    <location>
        <begin position="483"/>
        <end position="517"/>
    </location>
</feature>
<evidence type="ECO:0000256" key="3">
    <source>
        <dbReference type="ARBA" id="ARBA00023212"/>
    </source>
</evidence>
<organism evidence="7 8">
    <name type="scientific">Ornithorhynchus anatinus</name>
    <name type="common">Duckbill platypus</name>
    <dbReference type="NCBI Taxonomy" id="9258"/>
    <lineage>
        <taxon>Eukaryota</taxon>
        <taxon>Metazoa</taxon>
        <taxon>Chordata</taxon>
        <taxon>Craniata</taxon>
        <taxon>Vertebrata</taxon>
        <taxon>Euteleostomi</taxon>
        <taxon>Mammalia</taxon>
        <taxon>Monotremata</taxon>
        <taxon>Ornithorhynchidae</taxon>
        <taxon>Ornithorhynchus</taxon>
    </lineage>
</organism>
<feature type="coiled-coil region" evidence="4">
    <location>
        <begin position="393"/>
        <end position="441"/>
    </location>
</feature>
<feature type="compositionally biased region" description="Pro residues" evidence="5">
    <location>
        <begin position="92"/>
        <end position="101"/>
    </location>
</feature>
<dbReference type="Pfam" id="PF15908">
    <property type="entry name" value="HMMR_C"/>
    <property type="match status" value="1"/>
</dbReference>
<sequence>MMGTMGEAGVVCGGVRGERRGPRYLEDVAAVEAQRQVSAVQAAADVLRAGARRDPHLDDHLVQGLVPAAPRRPAPHHPAALLEAARHGARTPGPPGPPDRPPAQAHANPPPPSPSRAGARAGARPPPPSGHDGRRTRPLTLSWRRRRPPALLAEAGFTPGRKRGAPGPQRQDPRARPPRERGGKPAPPFTTRSPGAEGRKEPENGASGGRGPGPPDVTSGARLRAAPGGVCACPEAARAGIGCGRRGGPGPLRLNLTGEGREGGRERSGSHNPPGSVPSDMSFSKAPLKRFNDAAGCAPPPGSYDVKSSEVLKGPVSFEKSQRFRKQKATFVGSQQSLNSDKDAASPPTARKHKILESQKKAQKDSKDLKRVKMLEKEIRDLVKERGMQDKRHRDLEAELEKTEVKLNAAVREKTSLSANIASLEKQLMELTRANEFLKLKFSDDGTQKKMSSLSMEVMKLRSKMEAKTKSAAAKQEDMEMKLQLAQRNLQQTQGIVAQIEEKLLSTEKEIVEEKSDTGRLLDYIEQLSCLGEREKYKEDIFYLEEIFKEKNNELSILKNSLEEKDCALSRKIKELTSACQLLEEENGRLIAEHKEQEHNLNVSLQSLKEKLQLEQEHQKLQQEHSLSAEIHSLKEKLLKEQEENKKVQQEQAHRFSAEIQGLKEKLQLEQQEHKKLQQEQEHSFYAEIQSLKEKLKLEQEHEKHQQEQERSLGAEIQNLKDKLKLQEQHEKLQQEQKHGLCVEIQSLKEKLNLEQEEHEKQQQEQESSLGAEIQSLKDKLKLREQEHEKLQQEREHSFSAEIQSLKEKLKLEQEEHEKHQQEQESSLGAEIQKLKDKLKLREQEHEKLQQEQEHRFSAEIQSLKGKLKQEQEEHEKQQQEQESSLGAEIHSLKNTLKLHEKAQQEQEHSLRAEIQSLKEKLKLEQEEHEKQQQEQESSLATEIQSLKDQLKLQEQEHEKLQQEQTETALLLQREKDLCCGLQKNLLDLQEEMTNERNLLEEELKQTLDELDKLQEKEERAENLVKDLEEEMKLRIKELKHLEEELKRKMGNEDTIAGLTEEIKTWRFLYEELHNKTKPFEQQLDAYEKEKNALLNEHGAAQEELTKLSESYAKLLGHQNQKQKIKHVMKLKEENGQLKSEVSKLRSQLVKEKETGKKLQEQLNEAKGIRRFDPAKAFQHESKENVVPKMPLKESKINYC</sequence>
<feature type="compositionally biased region" description="Basic and acidic residues" evidence="5">
    <location>
        <begin position="754"/>
        <end position="764"/>
    </location>
</feature>
<feature type="compositionally biased region" description="Basic and acidic residues" evidence="5">
    <location>
        <begin position="171"/>
        <end position="183"/>
    </location>
</feature>
<evidence type="ECO:0000256" key="4">
    <source>
        <dbReference type="SAM" id="Coils"/>
    </source>
</evidence>
<evidence type="ECO:0000313" key="8">
    <source>
        <dbReference type="Proteomes" id="UP000002279"/>
    </source>
</evidence>
<dbReference type="Proteomes" id="UP000002279">
    <property type="component" value="Chromosome X1"/>
</dbReference>
<feature type="compositionally biased region" description="Basic and acidic residues" evidence="5">
    <location>
        <begin position="898"/>
        <end position="934"/>
    </location>
</feature>
<evidence type="ECO:0000259" key="6">
    <source>
        <dbReference type="Pfam" id="PF15908"/>
    </source>
</evidence>
<comment type="subcellular location">
    <subcellularLocation>
        <location evidence="1">Cytoplasm</location>
        <location evidence="1">Cytoskeleton</location>
        <location evidence="1">Spindle</location>
    </subcellularLocation>
</comment>
<dbReference type="Ensembl" id="ENSOANT00000012465.2">
    <property type="protein sequence ID" value="ENSOANP00000012463.2"/>
    <property type="gene ID" value="ENSOANG00000007820.3"/>
</dbReference>
<dbReference type="InterPro" id="IPR026203">
    <property type="entry name" value="IHABP"/>
</dbReference>
<dbReference type="OMA" id="NEHIGCA"/>
<dbReference type="STRING" id="9258.ENSOANP00000012463"/>
<feature type="domain" description="Hyaluronan-mediated motility receptor C-terminal" evidence="6">
    <location>
        <begin position="1040"/>
        <end position="1194"/>
    </location>
</feature>
<dbReference type="PANTHER" id="PTHR18956">
    <property type="entry name" value="HYALURONAN MEDIATED MOTILITY RECEPTOR"/>
    <property type="match status" value="1"/>
</dbReference>
<feature type="compositionally biased region" description="Basic and acidic residues" evidence="5">
    <location>
        <begin position="868"/>
        <end position="880"/>
    </location>
</feature>
<dbReference type="PANTHER" id="PTHR18956:SF6">
    <property type="entry name" value="HYALURONAN MEDIATED MOTILITY RECEPTOR"/>
    <property type="match status" value="1"/>
</dbReference>
<keyword evidence="2" id="KW-0963">Cytoplasm</keyword>
<evidence type="ECO:0000256" key="1">
    <source>
        <dbReference type="ARBA" id="ARBA00004186"/>
    </source>
</evidence>
<dbReference type="eggNOG" id="ENOG502QQJM">
    <property type="taxonomic scope" value="Eukaryota"/>
</dbReference>
<accession>F6X1N8</accession>
<gene>
    <name evidence="7" type="primary">HMMR</name>
</gene>
<keyword evidence="4" id="KW-0175">Coiled coil</keyword>
<dbReference type="GO" id="GO:0005819">
    <property type="term" value="C:spindle"/>
    <property type="evidence" value="ECO:0007669"/>
    <property type="project" value="UniProtKB-SubCell"/>
</dbReference>
<feature type="compositionally biased region" description="Basic and acidic residues" evidence="5">
    <location>
        <begin position="833"/>
        <end position="858"/>
    </location>
</feature>
<dbReference type="InParanoid" id="F6X1N8"/>
<dbReference type="InterPro" id="IPR031794">
    <property type="entry name" value="HMMR_C"/>
</dbReference>
<feature type="compositionally biased region" description="Basic and acidic residues" evidence="5">
    <location>
        <begin position="259"/>
        <end position="269"/>
    </location>
</feature>
<feature type="compositionally biased region" description="Basic and acidic residues" evidence="5">
    <location>
        <begin position="776"/>
        <end position="823"/>
    </location>
</feature>
<dbReference type="Pfam" id="PF15905">
    <property type="entry name" value="HMMR_N"/>
    <property type="match status" value="1"/>
</dbReference>
<feature type="region of interest" description="Disordered" evidence="5">
    <location>
        <begin position="87"/>
        <end position="223"/>
    </location>
</feature>
<dbReference type="GeneTree" id="ENSGT00390000007135"/>
<keyword evidence="3" id="KW-0206">Cytoskeleton</keyword>
<feature type="region of interest" description="Disordered" evidence="5">
    <location>
        <begin position="1"/>
        <end position="21"/>
    </location>
</feature>
<dbReference type="FunCoup" id="F6X1N8">
    <property type="interactions" value="980"/>
</dbReference>
<dbReference type="Bgee" id="ENSOANG00000007820">
    <property type="expression patterns" value="Expressed in fibroblast and 8 other cell types or tissues"/>
</dbReference>
<feature type="compositionally biased region" description="Basic and acidic residues" evidence="5">
    <location>
        <begin position="355"/>
        <end position="367"/>
    </location>
</feature>
<reference evidence="7 8" key="1">
    <citation type="journal article" date="2008" name="Nature">
        <title>Genome analysis of the platypus reveals unique signatures of evolution.</title>
        <authorList>
            <person name="Warren W.C."/>
            <person name="Hillier L.W."/>
            <person name="Marshall Graves J.A."/>
            <person name="Birney E."/>
            <person name="Ponting C.P."/>
            <person name="Grutzner F."/>
            <person name="Belov K."/>
            <person name="Miller W."/>
            <person name="Clarke L."/>
            <person name="Chinwalla A.T."/>
            <person name="Yang S.P."/>
            <person name="Heger A."/>
            <person name="Locke D.P."/>
            <person name="Miethke P."/>
            <person name="Waters P.D."/>
            <person name="Veyrunes F."/>
            <person name="Fulton L."/>
            <person name="Fulton B."/>
            <person name="Graves T."/>
            <person name="Wallis J."/>
            <person name="Puente X.S."/>
            <person name="Lopez-Otin C."/>
            <person name="Ordonez G.R."/>
            <person name="Eichler E.E."/>
            <person name="Chen L."/>
            <person name="Cheng Z."/>
            <person name="Deakin J.E."/>
            <person name="Alsop A."/>
            <person name="Thompson K."/>
            <person name="Kirby P."/>
            <person name="Papenfuss A.T."/>
            <person name="Wakefield M.J."/>
            <person name="Olender T."/>
            <person name="Lancet D."/>
            <person name="Huttley G.A."/>
            <person name="Smit A.F."/>
            <person name="Pask A."/>
            <person name="Temple-Smith P."/>
            <person name="Batzer M.A."/>
            <person name="Walker J.A."/>
            <person name="Konkel M.K."/>
            <person name="Harris R.S."/>
            <person name="Whittington C.M."/>
            <person name="Wong E.S."/>
            <person name="Gemmell N.J."/>
            <person name="Buschiazzo E."/>
            <person name="Vargas Jentzsch I.M."/>
            <person name="Merkel A."/>
            <person name="Schmitz J."/>
            <person name="Zemann A."/>
            <person name="Churakov G."/>
            <person name="Kriegs J.O."/>
            <person name="Brosius J."/>
            <person name="Murchison E.P."/>
            <person name="Sachidanandam R."/>
            <person name="Smith C."/>
            <person name="Hannon G.J."/>
            <person name="Tsend-Ayush E."/>
            <person name="McMillan D."/>
            <person name="Attenborough R."/>
            <person name="Rens W."/>
            <person name="Ferguson-Smith M."/>
            <person name="Lefevre C.M."/>
            <person name="Sharp J.A."/>
            <person name="Nicholas K.R."/>
            <person name="Ray D.A."/>
            <person name="Kube M."/>
            <person name="Reinhardt R."/>
            <person name="Pringle T.H."/>
            <person name="Taylor J."/>
            <person name="Jones R.C."/>
            <person name="Nixon B."/>
            <person name="Dacheux J.L."/>
            <person name="Niwa H."/>
            <person name="Sekita Y."/>
            <person name="Huang X."/>
            <person name="Stark A."/>
            <person name="Kheradpour P."/>
            <person name="Kellis M."/>
            <person name="Flicek P."/>
            <person name="Chen Y."/>
            <person name="Webber C."/>
            <person name="Hardison R."/>
            <person name="Nelson J."/>
            <person name="Hallsworth-Pepin K."/>
            <person name="Delehaunty K."/>
            <person name="Markovic C."/>
            <person name="Minx P."/>
            <person name="Feng Y."/>
            <person name="Kremitzki C."/>
            <person name="Mitreva M."/>
            <person name="Glasscock J."/>
            <person name="Wylie T."/>
            <person name="Wohldmann P."/>
            <person name="Thiru P."/>
            <person name="Nhan M.N."/>
            <person name="Pohl C.S."/>
            <person name="Smith S.M."/>
            <person name="Hou S."/>
            <person name="Nefedov M."/>
            <person name="de Jong P.J."/>
            <person name="Renfree M.B."/>
            <person name="Mardis E.R."/>
            <person name="Wilson R.K."/>
        </authorList>
    </citation>
    <scope>NUCLEOTIDE SEQUENCE [LARGE SCALE GENOMIC DNA]</scope>
    <source>
        <strain evidence="7 8">Glennie</strain>
    </source>
</reference>
<evidence type="ECO:0000313" key="7">
    <source>
        <dbReference type="Ensembl" id="ENSOANP00000012463.2"/>
    </source>
</evidence>